<dbReference type="NCBIfam" id="TIGR02909">
    <property type="entry name" value="spore_YkwD"/>
    <property type="match status" value="1"/>
</dbReference>
<keyword evidence="5" id="KW-1185">Reference proteome</keyword>
<evidence type="ECO:0000256" key="2">
    <source>
        <dbReference type="SAM" id="SignalP"/>
    </source>
</evidence>
<accession>A0ABW5Q5X3</accession>
<feature type="compositionally biased region" description="Low complexity" evidence="1">
    <location>
        <begin position="65"/>
        <end position="79"/>
    </location>
</feature>
<dbReference type="InterPro" id="IPR035940">
    <property type="entry name" value="CAP_sf"/>
</dbReference>
<evidence type="ECO:0000313" key="5">
    <source>
        <dbReference type="Proteomes" id="UP001597452"/>
    </source>
</evidence>
<comment type="caution">
    <text evidence="4">The sequence shown here is derived from an EMBL/GenBank/DDBJ whole genome shotgun (WGS) entry which is preliminary data.</text>
</comment>
<dbReference type="InterPro" id="IPR014258">
    <property type="entry name" value="CAP_domain_YkwD-like"/>
</dbReference>
<protein>
    <submittedName>
        <fullName evidence="4">CAP domain-containing protein</fullName>
    </submittedName>
</protein>
<dbReference type="PROSITE" id="PS51257">
    <property type="entry name" value="PROKAR_LIPOPROTEIN"/>
    <property type="match status" value="1"/>
</dbReference>
<feature type="region of interest" description="Disordered" evidence="1">
    <location>
        <begin position="28"/>
        <end position="142"/>
    </location>
</feature>
<evidence type="ECO:0000313" key="4">
    <source>
        <dbReference type="EMBL" id="MFD2637384.1"/>
    </source>
</evidence>
<feature type="signal peptide" evidence="2">
    <location>
        <begin position="1"/>
        <end position="20"/>
    </location>
</feature>
<dbReference type="EMBL" id="JBHUMZ010000006">
    <property type="protein sequence ID" value="MFD2637384.1"/>
    <property type="molecule type" value="Genomic_DNA"/>
</dbReference>
<dbReference type="Proteomes" id="UP001597452">
    <property type="component" value="Unassembled WGS sequence"/>
</dbReference>
<gene>
    <name evidence="4" type="ORF">ACFSW4_00655</name>
</gene>
<feature type="compositionally biased region" description="Low complexity" evidence="1">
    <location>
        <begin position="45"/>
        <end position="58"/>
    </location>
</feature>
<dbReference type="PANTHER" id="PTHR31157:SF1">
    <property type="entry name" value="SCP DOMAIN-CONTAINING PROTEIN"/>
    <property type="match status" value="1"/>
</dbReference>
<dbReference type="CDD" id="cd05379">
    <property type="entry name" value="CAP_bacterial"/>
    <property type="match status" value="1"/>
</dbReference>
<reference evidence="5" key="1">
    <citation type="journal article" date="2019" name="Int. J. Syst. Evol. Microbiol.">
        <title>The Global Catalogue of Microorganisms (GCM) 10K type strain sequencing project: providing services to taxonomists for standard genome sequencing and annotation.</title>
        <authorList>
            <consortium name="The Broad Institute Genomics Platform"/>
            <consortium name="The Broad Institute Genome Sequencing Center for Infectious Disease"/>
            <person name="Wu L."/>
            <person name="Ma J."/>
        </authorList>
    </citation>
    <scope>NUCLEOTIDE SEQUENCE [LARGE SCALE GENOMIC DNA]</scope>
    <source>
        <strain evidence="5">TISTR 1571</strain>
    </source>
</reference>
<feature type="compositionally biased region" description="Low complexity" evidence="1">
    <location>
        <begin position="109"/>
        <end position="139"/>
    </location>
</feature>
<feature type="domain" description="SCP" evidence="3">
    <location>
        <begin position="151"/>
        <end position="267"/>
    </location>
</feature>
<proteinExistence type="predicted"/>
<name>A0ABW5Q5X3_9BACI</name>
<dbReference type="RefSeq" id="WP_377326792.1">
    <property type="nucleotide sequence ID" value="NZ_JBHUMZ010000006.1"/>
</dbReference>
<sequence>MKHHIKWFFVLILFAGILTGCNNNDQSVDPNNNNDNLEQVGFGPGNNNQGDQNQYGTQGRDRNDFPFFDGNNDGNVNFPYESDRGFNFNHRNNETENDNRGQTTEDRQQQGQQNQQGQQAQQGQQNQNGQNAQNNQGQQPTDVRQIVQQVVDLTNKEREKQGLDPLEIAGKVNEAAQAKSVDMADNGYFSHTSPTYGSPFDMLEQFGVNYTAAGENIAAGQKSAEEVVKQWMNSEGHRKNILNDSFTHIGIGYEPSGNMSPYWTQLFIAK</sequence>
<dbReference type="InterPro" id="IPR014044">
    <property type="entry name" value="CAP_dom"/>
</dbReference>
<keyword evidence="2" id="KW-0732">Signal</keyword>
<organism evidence="4 5">
    <name type="scientific">Piscibacillus salipiscarius</name>
    <dbReference type="NCBI Taxonomy" id="299480"/>
    <lineage>
        <taxon>Bacteria</taxon>
        <taxon>Bacillati</taxon>
        <taxon>Bacillota</taxon>
        <taxon>Bacilli</taxon>
        <taxon>Bacillales</taxon>
        <taxon>Bacillaceae</taxon>
        <taxon>Piscibacillus</taxon>
    </lineage>
</organism>
<evidence type="ECO:0000256" key="1">
    <source>
        <dbReference type="SAM" id="MobiDB-lite"/>
    </source>
</evidence>
<dbReference type="SUPFAM" id="SSF55797">
    <property type="entry name" value="PR-1-like"/>
    <property type="match status" value="1"/>
</dbReference>
<dbReference type="PANTHER" id="PTHR31157">
    <property type="entry name" value="SCP DOMAIN-CONTAINING PROTEIN"/>
    <property type="match status" value="1"/>
</dbReference>
<dbReference type="Gene3D" id="3.40.33.10">
    <property type="entry name" value="CAP"/>
    <property type="match status" value="1"/>
</dbReference>
<evidence type="ECO:0000259" key="3">
    <source>
        <dbReference type="Pfam" id="PF00188"/>
    </source>
</evidence>
<dbReference type="Pfam" id="PF00188">
    <property type="entry name" value="CAP"/>
    <property type="match status" value="1"/>
</dbReference>
<feature type="compositionally biased region" description="Basic and acidic residues" evidence="1">
    <location>
        <begin position="91"/>
        <end position="108"/>
    </location>
</feature>
<feature type="chain" id="PRO_5045065061" evidence="2">
    <location>
        <begin position="21"/>
        <end position="270"/>
    </location>
</feature>